<dbReference type="GO" id="GO:0005524">
    <property type="term" value="F:ATP binding"/>
    <property type="evidence" value="ECO:0007669"/>
    <property type="project" value="UniProtKB-KW"/>
</dbReference>
<sequence length="737" mass="82575">MSTADNTLTLLEKDADKAIESVEQFYNEIETNMNSVIEQIQTLITNVSADPNTKVNLRETIKPLAKQYSDKHKELHGSISKIGKTIDKCFQSDFGNVPIFELFDKPEKLKVIYMIICEDLYRQGRMSIAQQLIKETSLNDNELFNVEKEFLEEINLILENLREKNLLPALEWCKRNRNELNKTGSLLEFHLHKMRFVQLLESGNFEQAKAYLSNLRQYSISNGQCEQAVNELMGSLVFAQRDLAKSPYKYLLEPHLWLQLLELFMQQAFQQVGLAQDSPLYVVMKTGFQALPALMSIVNAMQNTQVCHILSKDELPIEIDVGQEHRYHSVFACPILRQQTTDQNPPMKLVCGHVISKDALNKLTLQNKLKCPYCPLVPRDLLHRLLEGLDSTNKNGSNDGQNQASHSVLTPEPKSTPVVGIGLDSCVLPLRHGELFLVQSTDFFYPLVDDPYVMGKIACANVLSDIYAMGVTEVDNMLMLLSTSNKMSEKERDTIMPLMIQGFKDCAEQAGTAVQGGQTVVNPWLIIGGVATSVCKPNEVIIPEHAVIGDVLVLTKPLGIQVAVNAHQWLEKPDRWERIKSVVTVDDVEKAYQRAMKSMARLNKIAASLLHKYDAHACTDVTGFGILGHAQNLAQHQKNEVAFVIHSLPIIAKMTTISKTCNNAFNLLRGTAAETSGGLLIALPYDQAAGYCKEIQEKEGYQAWIIGIVEKGDRTAKIVDNPRVIEVPAQDTDGELW</sequence>
<dbReference type="Pfam" id="PF00586">
    <property type="entry name" value="AIRS"/>
    <property type="match status" value="1"/>
</dbReference>
<dbReference type="InterPro" id="IPR013144">
    <property type="entry name" value="CRA_dom"/>
</dbReference>
<evidence type="ECO:0000259" key="14">
    <source>
        <dbReference type="PROSITE" id="PS51867"/>
    </source>
</evidence>
<evidence type="ECO:0000256" key="9">
    <source>
        <dbReference type="ARBA" id="ARBA00022840"/>
    </source>
</evidence>
<dbReference type="Pfam" id="PF10607">
    <property type="entry name" value="CTLH"/>
    <property type="match status" value="1"/>
</dbReference>
<evidence type="ECO:0000313" key="16">
    <source>
        <dbReference type="Proteomes" id="UP000663828"/>
    </source>
</evidence>
<dbReference type="Pfam" id="PF02769">
    <property type="entry name" value="AIRS_C"/>
    <property type="match status" value="1"/>
</dbReference>
<feature type="region of interest" description="Disordered" evidence="12">
    <location>
        <begin position="392"/>
        <end position="413"/>
    </location>
</feature>
<dbReference type="Pfam" id="PF13445">
    <property type="entry name" value="zf-RING_UBOX"/>
    <property type="match status" value="1"/>
</dbReference>
<evidence type="ECO:0000256" key="12">
    <source>
        <dbReference type="SAM" id="MobiDB-lite"/>
    </source>
</evidence>
<name>A0A814YX64_ADIRI</name>
<accession>A0A814YX64</accession>
<keyword evidence="4" id="KW-0479">Metal-binding</keyword>
<dbReference type="FunFam" id="3.30.40.10:FF:000143">
    <property type="entry name" value="Regulator of gluconeogenesis Rmd5"/>
    <property type="match status" value="1"/>
</dbReference>
<keyword evidence="10" id="KW-0711">Selenium</keyword>
<keyword evidence="7" id="KW-0418">Kinase</keyword>
<evidence type="ECO:0000256" key="8">
    <source>
        <dbReference type="ARBA" id="ARBA00022833"/>
    </source>
</evidence>
<dbReference type="InterPro" id="IPR016188">
    <property type="entry name" value="PurM-like_N"/>
</dbReference>
<dbReference type="PANTHER" id="PTHR10256">
    <property type="entry name" value="SELENIDE, WATER DIKINASE"/>
    <property type="match status" value="1"/>
</dbReference>
<keyword evidence="6 11" id="KW-0863">Zinc-finger</keyword>
<feature type="domain" description="CTLH" evidence="13">
    <location>
        <begin position="150"/>
        <end position="207"/>
    </location>
</feature>
<dbReference type="GO" id="GO:0005737">
    <property type="term" value="C:cytoplasm"/>
    <property type="evidence" value="ECO:0007669"/>
    <property type="project" value="UniProtKB-SubCell"/>
</dbReference>
<comment type="subcellular location">
    <subcellularLocation>
        <location evidence="1">Cytoplasm</location>
    </subcellularLocation>
</comment>
<evidence type="ECO:0008006" key="17">
    <source>
        <dbReference type="Google" id="ProtNLM"/>
    </source>
</evidence>
<dbReference type="GO" id="GO:0004756">
    <property type="term" value="F:selenide, water dikinase activity"/>
    <property type="evidence" value="ECO:0007669"/>
    <property type="project" value="TreeGrafter"/>
</dbReference>
<dbReference type="EMBL" id="CAJNOR010002014">
    <property type="protein sequence ID" value="CAF1234706.1"/>
    <property type="molecule type" value="Genomic_DNA"/>
</dbReference>
<dbReference type="InterPro" id="IPR036676">
    <property type="entry name" value="PurM-like_C_sf"/>
</dbReference>
<dbReference type="NCBIfam" id="TIGR00476">
    <property type="entry name" value="selD"/>
    <property type="match status" value="1"/>
</dbReference>
<comment type="caution">
    <text evidence="15">The sequence shown here is derived from an EMBL/GenBank/DDBJ whole genome shotgun (WGS) entry which is preliminary data.</text>
</comment>
<dbReference type="InterPro" id="IPR036921">
    <property type="entry name" value="PurM-like_N_sf"/>
</dbReference>
<dbReference type="InterPro" id="IPR024964">
    <property type="entry name" value="CTLH/CRA"/>
</dbReference>
<keyword evidence="9" id="KW-0067">ATP-binding</keyword>
<dbReference type="SMART" id="SM00757">
    <property type="entry name" value="CRA"/>
    <property type="match status" value="1"/>
</dbReference>
<dbReference type="InterPro" id="IPR027370">
    <property type="entry name" value="Znf-RING_euk"/>
</dbReference>
<dbReference type="SMART" id="SM00668">
    <property type="entry name" value="CTLH"/>
    <property type="match status" value="1"/>
</dbReference>
<dbReference type="SUPFAM" id="SSF56042">
    <property type="entry name" value="PurM C-terminal domain-like"/>
    <property type="match status" value="1"/>
</dbReference>
<evidence type="ECO:0000256" key="11">
    <source>
        <dbReference type="PROSITE-ProRule" id="PRU01215"/>
    </source>
</evidence>
<dbReference type="PANTHER" id="PTHR10256:SF0">
    <property type="entry name" value="INACTIVE SELENIDE, WATER DIKINASE-LIKE PROTEIN-RELATED"/>
    <property type="match status" value="1"/>
</dbReference>
<gene>
    <name evidence="15" type="ORF">XAT740_LOCUS25413</name>
</gene>
<evidence type="ECO:0000256" key="6">
    <source>
        <dbReference type="ARBA" id="ARBA00022771"/>
    </source>
</evidence>
<feature type="compositionally biased region" description="Polar residues" evidence="12">
    <location>
        <begin position="392"/>
        <end position="408"/>
    </location>
</feature>
<evidence type="ECO:0000256" key="4">
    <source>
        <dbReference type="ARBA" id="ARBA00022723"/>
    </source>
</evidence>
<dbReference type="CDD" id="cd02195">
    <property type="entry name" value="SelD"/>
    <property type="match status" value="1"/>
</dbReference>
<keyword evidence="3" id="KW-0808">Transferase</keyword>
<dbReference type="PROSITE" id="PS51867">
    <property type="entry name" value="ZF_RING_GID"/>
    <property type="match status" value="1"/>
</dbReference>
<feature type="domain" description="RING-Gid-type" evidence="14">
    <location>
        <begin position="333"/>
        <end position="374"/>
    </location>
</feature>
<evidence type="ECO:0000313" key="15">
    <source>
        <dbReference type="EMBL" id="CAF1234706.1"/>
    </source>
</evidence>
<keyword evidence="2" id="KW-0963">Cytoplasm</keyword>
<organism evidence="15 16">
    <name type="scientific">Adineta ricciae</name>
    <name type="common">Rotifer</name>
    <dbReference type="NCBI Taxonomy" id="249248"/>
    <lineage>
        <taxon>Eukaryota</taxon>
        <taxon>Metazoa</taxon>
        <taxon>Spiralia</taxon>
        <taxon>Gnathifera</taxon>
        <taxon>Rotifera</taxon>
        <taxon>Eurotatoria</taxon>
        <taxon>Bdelloidea</taxon>
        <taxon>Adinetida</taxon>
        <taxon>Adinetidae</taxon>
        <taxon>Adineta</taxon>
    </lineage>
</organism>
<dbReference type="FunFam" id="3.30.1330.10:FF:000014">
    <property type="entry name" value="Selenophosphate synthetase 2"/>
    <property type="match status" value="1"/>
</dbReference>
<dbReference type="SUPFAM" id="SSF55326">
    <property type="entry name" value="PurM N-terminal domain-like"/>
    <property type="match status" value="1"/>
</dbReference>
<dbReference type="SUPFAM" id="SSF57850">
    <property type="entry name" value="RING/U-box"/>
    <property type="match status" value="1"/>
</dbReference>
<keyword evidence="8" id="KW-0862">Zinc</keyword>
<evidence type="ECO:0000256" key="10">
    <source>
        <dbReference type="ARBA" id="ARBA00023266"/>
    </source>
</evidence>
<dbReference type="Gene3D" id="3.90.650.10">
    <property type="entry name" value="PurM-like C-terminal domain"/>
    <property type="match status" value="1"/>
</dbReference>
<evidence type="ECO:0000256" key="7">
    <source>
        <dbReference type="ARBA" id="ARBA00022777"/>
    </source>
</evidence>
<dbReference type="FunFam" id="3.90.650.10:FF:000010">
    <property type="entry name" value="Selenide, water dikinase"/>
    <property type="match status" value="1"/>
</dbReference>
<dbReference type="Gene3D" id="3.30.1330.10">
    <property type="entry name" value="PurM-like, N-terminal domain"/>
    <property type="match status" value="1"/>
</dbReference>
<dbReference type="AlphaFoldDB" id="A0A814YX64"/>
<evidence type="ECO:0000256" key="3">
    <source>
        <dbReference type="ARBA" id="ARBA00022679"/>
    </source>
</evidence>
<evidence type="ECO:0000256" key="5">
    <source>
        <dbReference type="ARBA" id="ARBA00022741"/>
    </source>
</evidence>
<dbReference type="GO" id="GO:0061630">
    <property type="term" value="F:ubiquitin protein ligase activity"/>
    <property type="evidence" value="ECO:0007669"/>
    <property type="project" value="InterPro"/>
</dbReference>
<reference evidence="15" key="1">
    <citation type="submission" date="2021-02" db="EMBL/GenBank/DDBJ databases">
        <authorList>
            <person name="Nowell W R."/>
        </authorList>
    </citation>
    <scope>NUCLEOTIDE SEQUENCE</scope>
</reference>
<dbReference type="InterPro" id="IPR006595">
    <property type="entry name" value="CTLH_C"/>
</dbReference>
<evidence type="ECO:0000256" key="2">
    <source>
        <dbReference type="ARBA" id="ARBA00022490"/>
    </source>
</evidence>
<dbReference type="PROSITE" id="PS50897">
    <property type="entry name" value="CTLH"/>
    <property type="match status" value="1"/>
</dbReference>
<feature type="zinc finger region" description="RING-Gid-type" evidence="11">
    <location>
        <begin position="333"/>
        <end position="374"/>
    </location>
</feature>
<dbReference type="GO" id="GO:0016260">
    <property type="term" value="P:selenocysteine biosynthetic process"/>
    <property type="evidence" value="ECO:0007669"/>
    <property type="project" value="TreeGrafter"/>
</dbReference>
<keyword evidence="5" id="KW-0547">Nucleotide-binding</keyword>
<dbReference type="InterPro" id="IPR010918">
    <property type="entry name" value="PurM-like_C_dom"/>
</dbReference>
<protein>
    <recommendedName>
        <fullName evidence="17">Selenide, water dikinase</fullName>
    </recommendedName>
</protein>
<dbReference type="InterPro" id="IPR004536">
    <property type="entry name" value="SPS/SelD"/>
</dbReference>
<dbReference type="InterPro" id="IPR044063">
    <property type="entry name" value="ZF_RING_GID"/>
</dbReference>
<dbReference type="Proteomes" id="UP000663828">
    <property type="component" value="Unassembled WGS sequence"/>
</dbReference>
<evidence type="ECO:0000256" key="1">
    <source>
        <dbReference type="ARBA" id="ARBA00004496"/>
    </source>
</evidence>
<dbReference type="GO" id="GO:0008270">
    <property type="term" value="F:zinc ion binding"/>
    <property type="evidence" value="ECO:0007669"/>
    <property type="project" value="UniProtKB-KW"/>
</dbReference>
<proteinExistence type="predicted"/>
<keyword evidence="16" id="KW-1185">Reference proteome</keyword>
<evidence type="ECO:0000259" key="13">
    <source>
        <dbReference type="PROSITE" id="PS50897"/>
    </source>
</evidence>